<dbReference type="GO" id="GO:0008270">
    <property type="term" value="F:zinc ion binding"/>
    <property type="evidence" value="ECO:0007669"/>
    <property type="project" value="InterPro"/>
</dbReference>
<evidence type="ECO:0000259" key="3">
    <source>
        <dbReference type="PROSITE" id="PS50048"/>
    </source>
</evidence>
<dbReference type="OrthoDB" id="271595at2759"/>
<evidence type="ECO:0000313" key="4">
    <source>
        <dbReference type="EMBL" id="KAG7562946.1"/>
    </source>
</evidence>
<keyword evidence="1" id="KW-0539">Nucleus</keyword>
<feature type="region of interest" description="Disordered" evidence="2">
    <location>
        <begin position="1"/>
        <end position="25"/>
    </location>
</feature>
<dbReference type="Proteomes" id="UP000812966">
    <property type="component" value="Unassembled WGS sequence"/>
</dbReference>
<feature type="region of interest" description="Disordered" evidence="2">
    <location>
        <begin position="58"/>
        <end position="181"/>
    </location>
</feature>
<dbReference type="PROSITE" id="PS50048">
    <property type="entry name" value="ZN2_CY6_FUNGAL_2"/>
    <property type="match status" value="1"/>
</dbReference>
<comment type="caution">
    <text evidence="4">The sequence shown here is derived from an EMBL/GenBank/DDBJ whole genome shotgun (WGS) entry which is preliminary data.</text>
</comment>
<proteinExistence type="predicted"/>
<sequence>MTYRSDGTPMTGMDRPAPSGRHNKACDQCSHRKIKCKSQPGDSACLPCLRSDIPCTRQKTRKRRHIHIPNFESAQSSRSPEPSSLQKHAGASSSTASSHEFRDTSAPPDRGSTEVSGEPSGPYPHFSMRPPDFTPYSYKHFDPTAPPQASSSSSGQRDHQNDLGNDEQRFPSNGGRSEDTLTGMDWLQTTSLFNDPDLMSALIDLGAFATEPNVNGGLAHPSVPPRYASDEPISLASSDPTPPQIHTGSSDILFQRDFLPSYGNIAGRLERYFSTVHRIMPSVCQPDIESAFKNRLYETSEKFRLLILSVLSVAEGMESPENETQSGRSSSPTALQLLTRINGVPDDLSTLGFEHVFANIAAFVSYDLRGDGAKAWFYLQQAITLAQLNGMDQIESYKPSEDHYRATLRMKVYYHLYLTERSYLLHGYNSARPGRLLRLPNNIWKDTRAVLNELPYVASTGMPIEQLRLYQIVDSRVIQCWRGACRGTAGTRCSAWKVDEAAEILDSLTLEFRIAAEGGHRNLDRPSNMQAVTLAIHAAWLRHGFWRMFNAHGLTAPDGNSSLTMVALCRYTLILSQYCHGLESHNLDPTMDWALKIVDIVDIAAQSLAAARQDHHSAQQGFDRSHEDNRQVLIAAIYALISFFTLHAGHDSKYVSSITKSLSVIA</sequence>
<gene>
    <name evidence="4" type="ORF">FFLO_01636</name>
</gene>
<accession>A0A8K0JUB2</accession>
<dbReference type="CDD" id="cd00067">
    <property type="entry name" value="GAL4"/>
    <property type="match status" value="1"/>
</dbReference>
<organism evidence="4 5">
    <name type="scientific">Filobasidium floriforme</name>
    <dbReference type="NCBI Taxonomy" id="5210"/>
    <lineage>
        <taxon>Eukaryota</taxon>
        <taxon>Fungi</taxon>
        <taxon>Dikarya</taxon>
        <taxon>Basidiomycota</taxon>
        <taxon>Agaricomycotina</taxon>
        <taxon>Tremellomycetes</taxon>
        <taxon>Filobasidiales</taxon>
        <taxon>Filobasidiaceae</taxon>
        <taxon>Filobasidium</taxon>
    </lineage>
</organism>
<dbReference type="PROSITE" id="PS00463">
    <property type="entry name" value="ZN2_CY6_FUNGAL_1"/>
    <property type="match status" value="1"/>
</dbReference>
<evidence type="ECO:0000256" key="1">
    <source>
        <dbReference type="ARBA" id="ARBA00023242"/>
    </source>
</evidence>
<name>A0A8K0JUB2_9TREE</name>
<feature type="compositionally biased region" description="Basic residues" evidence="2">
    <location>
        <begin position="58"/>
        <end position="67"/>
    </location>
</feature>
<feature type="compositionally biased region" description="Polar residues" evidence="2">
    <location>
        <begin position="235"/>
        <end position="249"/>
    </location>
</feature>
<keyword evidence="5" id="KW-1185">Reference proteome</keyword>
<dbReference type="InterPro" id="IPR050797">
    <property type="entry name" value="Carb_Metab_Trans_Reg"/>
</dbReference>
<evidence type="ECO:0000256" key="2">
    <source>
        <dbReference type="SAM" id="MobiDB-lite"/>
    </source>
</evidence>
<feature type="domain" description="Zn(2)-C6 fungal-type" evidence="3">
    <location>
        <begin position="25"/>
        <end position="57"/>
    </location>
</feature>
<feature type="compositionally biased region" description="Low complexity" evidence="2">
    <location>
        <begin position="72"/>
        <end position="98"/>
    </location>
</feature>
<dbReference type="SUPFAM" id="SSF57701">
    <property type="entry name" value="Zn2/Cys6 DNA-binding domain"/>
    <property type="match status" value="1"/>
</dbReference>
<dbReference type="InterPro" id="IPR036864">
    <property type="entry name" value="Zn2-C6_fun-type_DNA-bd_sf"/>
</dbReference>
<dbReference type="PANTHER" id="PTHR31668:SF30">
    <property type="entry name" value="ZN(II)2CYS6 TRANSCRIPTION FACTOR (EUROFUNG)"/>
    <property type="match status" value="1"/>
</dbReference>
<feature type="compositionally biased region" description="Basic and acidic residues" evidence="2">
    <location>
        <begin position="156"/>
        <end position="169"/>
    </location>
</feature>
<evidence type="ECO:0000313" key="5">
    <source>
        <dbReference type="Proteomes" id="UP000812966"/>
    </source>
</evidence>
<dbReference type="PANTHER" id="PTHR31668">
    <property type="entry name" value="GLUCOSE TRANSPORT TRANSCRIPTION REGULATOR RGT1-RELATED-RELATED"/>
    <property type="match status" value="1"/>
</dbReference>
<dbReference type="AlphaFoldDB" id="A0A8K0JUB2"/>
<protein>
    <recommendedName>
        <fullName evidence="3">Zn(2)-C6 fungal-type domain-containing protein</fullName>
    </recommendedName>
</protein>
<reference evidence="4" key="1">
    <citation type="submission" date="2020-04" db="EMBL/GenBank/DDBJ databases">
        <title>Analysis of mating type loci in Filobasidium floriforme.</title>
        <authorList>
            <person name="Nowrousian M."/>
        </authorList>
    </citation>
    <scope>NUCLEOTIDE SEQUENCE</scope>
    <source>
        <strain evidence="4">CBS 6242</strain>
    </source>
</reference>
<dbReference type="InterPro" id="IPR001138">
    <property type="entry name" value="Zn2Cys6_DnaBD"/>
</dbReference>
<dbReference type="EMBL" id="JABELV010000023">
    <property type="protein sequence ID" value="KAG7562946.1"/>
    <property type="molecule type" value="Genomic_DNA"/>
</dbReference>
<feature type="region of interest" description="Disordered" evidence="2">
    <location>
        <begin position="216"/>
        <end position="249"/>
    </location>
</feature>
<dbReference type="CDD" id="cd12148">
    <property type="entry name" value="fungal_TF_MHR"/>
    <property type="match status" value="1"/>
</dbReference>
<dbReference type="GO" id="GO:0000981">
    <property type="term" value="F:DNA-binding transcription factor activity, RNA polymerase II-specific"/>
    <property type="evidence" value="ECO:0007669"/>
    <property type="project" value="InterPro"/>
</dbReference>
<dbReference type="Gene3D" id="4.10.240.10">
    <property type="entry name" value="Zn(2)-C6 fungal-type DNA-binding domain"/>
    <property type="match status" value="1"/>
</dbReference>